<dbReference type="AlphaFoldDB" id="A0AAV7KMH3"/>
<keyword evidence="2" id="KW-1185">Reference proteome</keyword>
<sequence length="101" mass="11024">MKPAPHPGRPSPSISVPSSGLQRIHRYQPWCARPAAPLDLEMLPEKGSPFVASHVFNALQGRFPTKQIFLSAPRVPGISGPMYCKTIASRRSKSFSPSKSL</sequence>
<protein>
    <submittedName>
        <fullName evidence="1">Uncharacterized protein</fullName>
    </submittedName>
</protein>
<evidence type="ECO:0000313" key="1">
    <source>
        <dbReference type="EMBL" id="KAJ1080381.1"/>
    </source>
</evidence>
<dbReference type="Proteomes" id="UP001066276">
    <property type="component" value="Chromosome 12"/>
</dbReference>
<gene>
    <name evidence="1" type="ORF">NDU88_000597</name>
</gene>
<evidence type="ECO:0000313" key="2">
    <source>
        <dbReference type="Proteomes" id="UP001066276"/>
    </source>
</evidence>
<comment type="caution">
    <text evidence="1">The sequence shown here is derived from an EMBL/GenBank/DDBJ whole genome shotgun (WGS) entry which is preliminary data.</text>
</comment>
<dbReference type="EMBL" id="JANPWB010000016">
    <property type="protein sequence ID" value="KAJ1080381.1"/>
    <property type="molecule type" value="Genomic_DNA"/>
</dbReference>
<organism evidence="1 2">
    <name type="scientific">Pleurodeles waltl</name>
    <name type="common">Iberian ribbed newt</name>
    <dbReference type="NCBI Taxonomy" id="8319"/>
    <lineage>
        <taxon>Eukaryota</taxon>
        <taxon>Metazoa</taxon>
        <taxon>Chordata</taxon>
        <taxon>Craniata</taxon>
        <taxon>Vertebrata</taxon>
        <taxon>Euteleostomi</taxon>
        <taxon>Amphibia</taxon>
        <taxon>Batrachia</taxon>
        <taxon>Caudata</taxon>
        <taxon>Salamandroidea</taxon>
        <taxon>Salamandridae</taxon>
        <taxon>Pleurodelinae</taxon>
        <taxon>Pleurodeles</taxon>
    </lineage>
</organism>
<name>A0AAV7KMH3_PLEWA</name>
<reference evidence="1" key="1">
    <citation type="journal article" date="2022" name="bioRxiv">
        <title>Sequencing and chromosome-scale assembly of the giantPleurodeles waltlgenome.</title>
        <authorList>
            <person name="Brown T."/>
            <person name="Elewa A."/>
            <person name="Iarovenko S."/>
            <person name="Subramanian E."/>
            <person name="Araus A.J."/>
            <person name="Petzold A."/>
            <person name="Susuki M."/>
            <person name="Suzuki K.-i.T."/>
            <person name="Hayashi T."/>
            <person name="Toyoda A."/>
            <person name="Oliveira C."/>
            <person name="Osipova E."/>
            <person name="Leigh N.D."/>
            <person name="Simon A."/>
            <person name="Yun M.H."/>
        </authorList>
    </citation>
    <scope>NUCLEOTIDE SEQUENCE</scope>
    <source>
        <strain evidence="1">20211129_DDA</strain>
        <tissue evidence="1">Liver</tissue>
    </source>
</reference>
<accession>A0AAV7KMH3</accession>
<proteinExistence type="predicted"/>